<evidence type="ECO:0000256" key="1">
    <source>
        <dbReference type="SAM" id="SignalP"/>
    </source>
</evidence>
<feature type="signal peptide" evidence="1">
    <location>
        <begin position="1"/>
        <end position="29"/>
    </location>
</feature>
<gene>
    <name evidence="2" type="ORF">E6K80_07485</name>
</gene>
<accession>A0A538U4E5</accession>
<dbReference type="SUPFAM" id="SSF50965">
    <property type="entry name" value="Galactose oxidase, central domain"/>
    <property type="match status" value="1"/>
</dbReference>
<evidence type="ECO:0008006" key="4">
    <source>
        <dbReference type="Google" id="ProtNLM"/>
    </source>
</evidence>
<name>A0A538U4E5_UNCEI</name>
<dbReference type="Proteomes" id="UP000319836">
    <property type="component" value="Unassembled WGS sequence"/>
</dbReference>
<feature type="chain" id="PRO_5021862536" description="Galactose oxidase" evidence="1">
    <location>
        <begin position="30"/>
        <end position="309"/>
    </location>
</feature>
<feature type="non-terminal residue" evidence="2">
    <location>
        <position position="309"/>
    </location>
</feature>
<dbReference type="Gene3D" id="2.130.10.80">
    <property type="entry name" value="Galactose oxidase/kelch, beta-propeller"/>
    <property type="match status" value="1"/>
</dbReference>
<organism evidence="2 3">
    <name type="scientific">Eiseniibacteriota bacterium</name>
    <dbReference type="NCBI Taxonomy" id="2212470"/>
    <lineage>
        <taxon>Bacteria</taxon>
        <taxon>Candidatus Eiseniibacteriota</taxon>
    </lineage>
</organism>
<dbReference type="InterPro" id="IPR011043">
    <property type="entry name" value="Gal_Oxase/kelch_b-propeller"/>
</dbReference>
<dbReference type="PANTHER" id="PTHR32208">
    <property type="entry name" value="SECRETED PROTEIN-RELATED"/>
    <property type="match status" value="1"/>
</dbReference>
<dbReference type="EMBL" id="VBPA01000181">
    <property type="protein sequence ID" value="TMQ70766.1"/>
    <property type="molecule type" value="Genomic_DNA"/>
</dbReference>
<reference evidence="2 3" key="1">
    <citation type="journal article" date="2019" name="Nat. Microbiol.">
        <title>Mediterranean grassland soil C-N compound turnover is dependent on rainfall and depth, and is mediated by genomically divergent microorganisms.</title>
        <authorList>
            <person name="Diamond S."/>
            <person name="Andeer P.F."/>
            <person name="Li Z."/>
            <person name="Crits-Christoph A."/>
            <person name="Burstein D."/>
            <person name="Anantharaman K."/>
            <person name="Lane K.R."/>
            <person name="Thomas B.C."/>
            <person name="Pan C."/>
            <person name="Northen T.R."/>
            <person name="Banfield J.F."/>
        </authorList>
    </citation>
    <scope>NUCLEOTIDE SEQUENCE [LARGE SCALE GENOMIC DNA]</scope>
    <source>
        <strain evidence="2">WS_10</strain>
    </source>
</reference>
<sequence>MTARAPLSAFFALLRVSLLLLLLAAPARSATPDQVGQWSPIYAWPDVAIHLALLPDGHVMSYADDDNPNYGTTGARLAGFTKTFVVDVPNGSPPGTVTYIPNNRSNMFCSGHTFLADGRLFVIGGHLGKDGWGEPRTEFYDYRSPSNWWPGPDMYEGRWYPSACELGNGDLLALSGSMDSTIVWSQIPEVWSSTTSSGWRQLPGANRALTYYPFTILAPDGRVFVAGPNVDTRSLDCAGAGSWSTPINHVQNQVRSYGSCVQYADGKIMVAGGNDPPTNTCEIIDLNLATPTWSSTGSMQFARRQMNLT</sequence>
<dbReference type="AlphaFoldDB" id="A0A538U4E5"/>
<evidence type="ECO:0000313" key="3">
    <source>
        <dbReference type="Proteomes" id="UP000319836"/>
    </source>
</evidence>
<keyword evidence="1" id="KW-0732">Signal</keyword>
<evidence type="ECO:0000313" key="2">
    <source>
        <dbReference type="EMBL" id="TMQ70766.1"/>
    </source>
</evidence>
<proteinExistence type="predicted"/>
<dbReference type="InterPro" id="IPR037293">
    <property type="entry name" value="Gal_Oxidase_central_sf"/>
</dbReference>
<dbReference type="PANTHER" id="PTHR32208:SF21">
    <property type="entry name" value="LOW QUALITY PROTEIN: ALDEHYDE OXIDASE GLOX-LIKE"/>
    <property type="match status" value="1"/>
</dbReference>
<comment type="caution">
    <text evidence="2">The sequence shown here is derived from an EMBL/GenBank/DDBJ whole genome shotgun (WGS) entry which is preliminary data.</text>
</comment>
<protein>
    <recommendedName>
        <fullName evidence="4">Galactose oxidase</fullName>
    </recommendedName>
</protein>